<accession>W2RJN5</accession>
<dbReference type="EMBL" id="KB822725">
    <property type="protein sequence ID" value="ETN36691.1"/>
    <property type="molecule type" value="Genomic_DNA"/>
</dbReference>
<reference evidence="1 2" key="1">
    <citation type="submission" date="2013-03" db="EMBL/GenBank/DDBJ databases">
        <title>The Genome Sequence of Phialophora europaea CBS 101466.</title>
        <authorList>
            <consortium name="The Broad Institute Genomics Platform"/>
            <person name="Cuomo C."/>
            <person name="de Hoog S."/>
            <person name="Gorbushina A."/>
            <person name="Walker B."/>
            <person name="Young S.K."/>
            <person name="Zeng Q."/>
            <person name="Gargeya S."/>
            <person name="Fitzgerald M."/>
            <person name="Haas B."/>
            <person name="Abouelleil A."/>
            <person name="Allen A.W."/>
            <person name="Alvarado L."/>
            <person name="Arachchi H.M."/>
            <person name="Berlin A.M."/>
            <person name="Chapman S.B."/>
            <person name="Gainer-Dewar J."/>
            <person name="Goldberg J."/>
            <person name="Griggs A."/>
            <person name="Gujja S."/>
            <person name="Hansen M."/>
            <person name="Howarth C."/>
            <person name="Imamovic A."/>
            <person name="Ireland A."/>
            <person name="Larimer J."/>
            <person name="McCowan C."/>
            <person name="Murphy C."/>
            <person name="Pearson M."/>
            <person name="Poon T.W."/>
            <person name="Priest M."/>
            <person name="Roberts A."/>
            <person name="Saif S."/>
            <person name="Shea T."/>
            <person name="Sisk P."/>
            <person name="Sykes S."/>
            <person name="Wortman J."/>
            <person name="Nusbaum C."/>
            <person name="Birren B."/>
        </authorList>
    </citation>
    <scope>NUCLEOTIDE SEQUENCE [LARGE SCALE GENOMIC DNA]</scope>
    <source>
        <strain evidence="1 2">CBS 101466</strain>
    </source>
</reference>
<dbReference type="VEuPathDB" id="FungiDB:HMPREF1541_08969"/>
<name>W2RJN5_CYPE1</name>
<evidence type="ECO:0000313" key="2">
    <source>
        <dbReference type="Proteomes" id="UP000030752"/>
    </source>
</evidence>
<dbReference type="InParanoid" id="W2RJN5"/>
<proteinExistence type="predicted"/>
<gene>
    <name evidence="1" type="ORF">HMPREF1541_08969</name>
</gene>
<protein>
    <submittedName>
        <fullName evidence="1">Uncharacterized protein</fullName>
    </submittedName>
</protein>
<feature type="non-terminal residue" evidence="1">
    <location>
        <position position="1"/>
    </location>
</feature>
<sequence length="64" mass="7059">ALVTKWLHECTLQQRDCNSALGSPWCPTRLVDVGTRVGKPVRVVVSSKARPHGGSVTLSHRWSH</sequence>
<keyword evidence="2" id="KW-1185">Reference proteome</keyword>
<dbReference type="AlphaFoldDB" id="W2RJN5"/>
<dbReference type="GeneID" id="19976308"/>
<dbReference type="Proteomes" id="UP000030752">
    <property type="component" value="Unassembled WGS sequence"/>
</dbReference>
<organism evidence="1 2">
    <name type="scientific">Cyphellophora europaea (strain CBS 101466)</name>
    <name type="common">Phialophora europaea</name>
    <dbReference type="NCBI Taxonomy" id="1220924"/>
    <lineage>
        <taxon>Eukaryota</taxon>
        <taxon>Fungi</taxon>
        <taxon>Dikarya</taxon>
        <taxon>Ascomycota</taxon>
        <taxon>Pezizomycotina</taxon>
        <taxon>Eurotiomycetes</taxon>
        <taxon>Chaetothyriomycetidae</taxon>
        <taxon>Chaetothyriales</taxon>
        <taxon>Cyphellophoraceae</taxon>
        <taxon>Cyphellophora</taxon>
    </lineage>
</organism>
<dbReference type="HOGENOM" id="CLU_2873782_0_0_1"/>
<evidence type="ECO:0000313" key="1">
    <source>
        <dbReference type="EMBL" id="ETN36691.1"/>
    </source>
</evidence>
<dbReference type="RefSeq" id="XP_008721509.1">
    <property type="nucleotide sequence ID" value="XM_008723287.1"/>
</dbReference>